<dbReference type="SUPFAM" id="SSF53448">
    <property type="entry name" value="Nucleotide-diphospho-sugar transferases"/>
    <property type="match status" value="1"/>
</dbReference>
<dbReference type="InterPro" id="IPR029044">
    <property type="entry name" value="Nucleotide-diphossugar_trans"/>
</dbReference>
<keyword evidence="4 8" id="KW-0547">Nucleotide-binding</keyword>
<dbReference type="Gene3D" id="3.90.550.10">
    <property type="entry name" value="Spore Coat Polysaccharide Biosynthesis Protein SpsA, Chain A"/>
    <property type="match status" value="1"/>
</dbReference>
<feature type="binding site" evidence="8">
    <location>
        <position position="97"/>
    </location>
    <ligand>
        <name>Mg(2+)</name>
        <dbReference type="ChEBI" id="CHEBI:18420"/>
    </ligand>
</feature>
<comment type="subcellular location">
    <subcellularLocation>
        <location evidence="8">Cytoplasm</location>
    </subcellularLocation>
</comment>
<keyword evidence="5 8" id="KW-0460">Magnesium</keyword>
<comment type="function">
    <text evidence="8">Transfers a GMP moiety from GTP to Mo-molybdopterin (Mo-MPT) cofactor (Moco or molybdenum cofactor) to form Mo-molybdopterin guanine dinucleotide (Mo-MGD) cofactor.</text>
</comment>
<comment type="catalytic activity">
    <reaction evidence="8">
        <text>Mo-molybdopterin + GTP + H(+) = Mo-molybdopterin guanine dinucleotide + diphosphate</text>
        <dbReference type="Rhea" id="RHEA:34243"/>
        <dbReference type="ChEBI" id="CHEBI:15378"/>
        <dbReference type="ChEBI" id="CHEBI:33019"/>
        <dbReference type="ChEBI" id="CHEBI:37565"/>
        <dbReference type="ChEBI" id="CHEBI:71302"/>
        <dbReference type="ChEBI" id="CHEBI:71310"/>
        <dbReference type="EC" id="2.7.7.77"/>
    </reaction>
</comment>
<feature type="binding site" evidence="8">
    <location>
        <position position="97"/>
    </location>
    <ligand>
        <name>GTP</name>
        <dbReference type="ChEBI" id="CHEBI:37565"/>
    </ligand>
</feature>
<feature type="binding site" evidence="8">
    <location>
        <position position="24"/>
    </location>
    <ligand>
        <name>GTP</name>
        <dbReference type="ChEBI" id="CHEBI:37565"/>
    </ligand>
</feature>
<feature type="binding site" evidence="8">
    <location>
        <begin position="12"/>
        <end position="14"/>
    </location>
    <ligand>
        <name>GTP</name>
        <dbReference type="ChEBI" id="CHEBI:37565"/>
    </ligand>
</feature>
<dbReference type="HAMAP" id="MF_00316">
    <property type="entry name" value="MobA"/>
    <property type="match status" value="1"/>
</dbReference>
<dbReference type="AlphaFoldDB" id="A0A8J6U262"/>
<evidence type="ECO:0000256" key="2">
    <source>
        <dbReference type="ARBA" id="ARBA00022679"/>
    </source>
</evidence>
<evidence type="ECO:0000313" key="10">
    <source>
        <dbReference type="EMBL" id="MBD0822985.1"/>
    </source>
</evidence>
<evidence type="ECO:0000256" key="5">
    <source>
        <dbReference type="ARBA" id="ARBA00022842"/>
    </source>
</evidence>
<keyword evidence="7 8" id="KW-0501">Molybdenum cofactor biosynthesis</keyword>
<evidence type="ECO:0000256" key="4">
    <source>
        <dbReference type="ARBA" id="ARBA00022741"/>
    </source>
</evidence>
<protein>
    <recommendedName>
        <fullName evidence="8">Probable molybdenum cofactor guanylyltransferase</fullName>
        <shortName evidence="8">MoCo guanylyltransferase</shortName>
        <ecNumber evidence="8">2.7.7.77</ecNumber>
    </recommendedName>
    <alternativeName>
        <fullName evidence="8">GTP:molybdopterin guanylyltransferase</fullName>
    </alternativeName>
    <alternativeName>
        <fullName evidence="8">Mo-MPT guanylyltransferase</fullName>
    </alternativeName>
    <alternativeName>
        <fullName evidence="8">Molybdopterin guanylyltransferase</fullName>
    </alternativeName>
    <alternativeName>
        <fullName evidence="8">Molybdopterin-guanine dinucleotide synthase</fullName>
        <shortName evidence="8">MGD synthase</shortName>
    </alternativeName>
</protein>
<dbReference type="GO" id="GO:0005525">
    <property type="term" value="F:GTP binding"/>
    <property type="evidence" value="ECO:0007669"/>
    <property type="project" value="UniProtKB-UniRule"/>
</dbReference>
<evidence type="ECO:0000256" key="3">
    <source>
        <dbReference type="ARBA" id="ARBA00022723"/>
    </source>
</evidence>
<dbReference type="GO" id="GO:0046872">
    <property type="term" value="F:metal ion binding"/>
    <property type="evidence" value="ECO:0007669"/>
    <property type="project" value="UniProtKB-KW"/>
</dbReference>
<dbReference type="InterPro" id="IPR012675">
    <property type="entry name" value="Beta-grasp_dom_sf"/>
</dbReference>
<dbReference type="SUPFAM" id="SSF54285">
    <property type="entry name" value="MoaD/ThiS"/>
    <property type="match status" value="1"/>
</dbReference>
<accession>A0A8J6U262</accession>
<dbReference type="GO" id="GO:0005737">
    <property type="term" value="C:cytoplasm"/>
    <property type="evidence" value="ECO:0007669"/>
    <property type="project" value="UniProtKB-SubCell"/>
</dbReference>
<dbReference type="InterPro" id="IPR025877">
    <property type="entry name" value="MobA-like_NTP_Trfase"/>
</dbReference>
<comment type="caution">
    <text evidence="10">The sequence shown here is derived from an EMBL/GenBank/DDBJ whole genome shotgun (WGS) entry which is preliminary data.</text>
</comment>
<dbReference type="GO" id="GO:0006777">
    <property type="term" value="P:Mo-molybdopterin cofactor biosynthetic process"/>
    <property type="evidence" value="ECO:0007669"/>
    <property type="project" value="UniProtKB-KW"/>
</dbReference>
<evidence type="ECO:0000259" key="9">
    <source>
        <dbReference type="Pfam" id="PF12804"/>
    </source>
</evidence>
<dbReference type="EMBL" id="JACVXD010000001">
    <property type="protein sequence ID" value="MBD0822985.1"/>
    <property type="molecule type" value="Genomic_DNA"/>
</dbReference>
<evidence type="ECO:0000256" key="6">
    <source>
        <dbReference type="ARBA" id="ARBA00023134"/>
    </source>
</evidence>
<dbReference type="InterPro" id="IPR003749">
    <property type="entry name" value="ThiS/MoaD-like"/>
</dbReference>
<evidence type="ECO:0000256" key="7">
    <source>
        <dbReference type="ARBA" id="ARBA00023150"/>
    </source>
</evidence>
<proteinExistence type="inferred from homology"/>
<dbReference type="Gene3D" id="3.10.20.30">
    <property type="match status" value="1"/>
</dbReference>
<comment type="cofactor">
    <cofactor evidence="8">
        <name>Mg(2+)</name>
        <dbReference type="ChEBI" id="CHEBI:18420"/>
    </cofactor>
</comment>
<evidence type="ECO:0000256" key="1">
    <source>
        <dbReference type="ARBA" id="ARBA00022490"/>
    </source>
</evidence>
<dbReference type="PANTHER" id="PTHR19136">
    <property type="entry name" value="MOLYBDENUM COFACTOR GUANYLYLTRANSFERASE"/>
    <property type="match status" value="1"/>
</dbReference>
<reference evidence="10 11" key="1">
    <citation type="journal article" date="2018" name="J. Microbiol.">
        <title>Aestuariibaculum marinum sp. nov., a marine bacterium isolated from seawater in South Korea.</title>
        <authorList>
            <person name="Choi J."/>
            <person name="Lee D."/>
            <person name="Jang J.H."/>
            <person name="Cha S."/>
            <person name="Seo T."/>
        </authorList>
    </citation>
    <scope>NUCLEOTIDE SEQUENCE [LARGE SCALE GENOMIC DNA]</scope>
    <source>
        <strain evidence="10 11">IP7</strain>
    </source>
</reference>
<dbReference type="GO" id="GO:0061603">
    <property type="term" value="F:molybdenum cofactor guanylyltransferase activity"/>
    <property type="evidence" value="ECO:0007669"/>
    <property type="project" value="UniProtKB-EC"/>
</dbReference>
<dbReference type="PANTHER" id="PTHR19136:SF81">
    <property type="entry name" value="MOLYBDENUM COFACTOR GUANYLYLTRANSFERASE"/>
    <property type="match status" value="1"/>
</dbReference>
<dbReference type="Pfam" id="PF02597">
    <property type="entry name" value="ThiS"/>
    <property type="match status" value="1"/>
</dbReference>
<dbReference type="RefSeq" id="WP_188222286.1">
    <property type="nucleotide sequence ID" value="NZ_JACVXD010000001.1"/>
</dbReference>
<organism evidence="10 11">
    <name type="scientific">Aestuariibaculum marinum</name>
    <dbReference type="NCBI Taxonomy" id="2683592"/>
    <lineage>
        <taxon>Bacteria</taxon>
        <taxon>Pseudomonadati</taxon>
        <taxon>Bacteroidota</taxon>
        <taxon>Flavobacteriia</taxon>
        <taxon>Flavobacteriales</taxon>
        <taxon>Flavobacteriaceae</taxon>
    </lineage>
</organism>
<feature type="domain" description="MobA-like NTP transferase" evidence="9">
    <location>
        <begin position="9"/>
        <end position="155"/>
    </location>
</feature>
<dbReference type="CDD" id="cd02503">
    <property type="entry name" value="MobA"/>
    <property type="match status" value="1"/>
</dbReference>
<keyword evidence="6 8" id="KW-0342">GTP-binding</keyword>
<dbReference type="Pfam" id="PF12804">
    <property type="entry name" value="NTP_transf_3"/>
    <property type="match status" value="1"/>
</dbReference>
<feature type="binding site" evidence="8">
    <location>
        <position position="72"/>
    </location>
    <ligand>
        <name>GTP</name>
        <dbReference type="ChEBI" id="CHEBI:37565"/>
    </ligand>
</feature>
<comment type="domain">
    <text evidence="8">The N-terminal domain determines nucleotide recognition and specific binding, while the C-terminal domain determines the specific binding to the target protein.</text>
</comment>
<keyword evidence="11" id="KW-1185">Reference proteome</keyword>
<comment type="caution">
    <text evidence="8">Lacks conserved residue(s) required for the propagation of feature annotation.</text>
</comment>
<evidence type="ECO:0000256" key="8">
    <source>
        <dbReference type="HAMAP-Rule" id="MF_00316"/>
    </source>
</evidence>
<gene>
    <name evidence="8" type="primary">mobA</name>
    <name evidence="10" type="ORF">ICJ85_03035</name>
</gene>
<evidence type="ECO:0000313" key="11">
    <source>
        <dbReference type="Proteomes" id="UP000621516"/>
    </source>
</evidence>
<sequence>MITKDNITGIILSGGKSSRMGTDKGFLSLNGKFFTQHVIDALRPLVSEIIIVSNNSDYDIFNQRRIQDIITDAGPVAGIASGLKSSKTDYNLVLSCDIPLITLEVLQLLIDNATNEFDIIQIESQGKTMPLVALYKSTCKEKFIKLLNEDERRLRFAVNQCKVKTVTLPLEWAKSVMNVNTPEELKQLKMTIHIKYFGQIAEVTQIEEETIEHDKATVSEFIKSLTLKYPSLKQKDFKVAQNKALVSNETILTGEEIAILPPFAGG</sequence>
<dbReference type="InterPro" id="IPR016155">
    <property type="entry name" value="Mopterin_synth/thiamin_S_b"/>
</dbReference>
<keyword evidence="1 8" id="KW-0963">Cytoplasm</keyword>
<comment type="similarity">
    <text evidence="8">Belongs to the MobA family.</text>
</comment>
<name>A0A8J6U262_9FLAO</name>
<keyword evidence="2 8" id="KW-0808">Transferase</keyword>
<dbReference type="Proteomes" id="UP000621516">
    <property type="component" value="Unassembled WGS sequence"/>
</dbReference>
<dbReference type="EC" id="2.7.7.77" evidence="8"/>
<dbReference type="InterPro" id="IPR013482">
    <property type="entry name" value="Molybde_CF_guanTrfase"/>
</dbReference>
<dbReference type="CDD" id="cd00754">
    <property type="entry name" value="Ubl_MoaD"/>
    <property type="match status" value="1"/>
</dbReference>
<keyword evidence="3 8" id="KW-0479">Metal-binding</keyword>